<feature type="domain" description="SGF29 C-terminal" evidence="2">
    <location>
        <begin position="230"/>
        <end position="363"/>
    </location>
</feature>
<proteinExistence type="predicted"/>
<dbReference type="GO" id="GO:0000124">
    <property type="term" value="C:SAGA complex"/>
    <property type="evidence" value="ECO:0007669"/>
    <property type="project" value="InterPro"/>
</dbReference>
<dbReference type="InterPro" id="IPR024610">
    <property type="entry name" value="ING_N_histone-binding"/>
</dbReference>
<name>A0A7S3PV68_9STRA</name>
<dbReference type="InterPro" id="IPR037802">
    <property type="entry name" value="SGF29"/>
</dbReference>
<dbReference type="Pfam" id="PF07039">
    <property type="entry name" value="SGF29_Tudor"/>
    <property type="match status" value="1"/>
</dbReference>
<dbReference type="AlphaFoldDB" id="A0A7S3PV68"/>
<accession>A0A7S3PV68</accession>
<evidence type="ECO:0000313" key="3">
    <source>
        <dbReference type="EMBL" id="CAE0456424.1"/>
    </source>
</evidence>
<organism evidence="3">
    <name type="scientific">Chaetoceros debilis</name>
    <dbReference type="NCBI Taxonomy" id="122233"/>
    <lineage>
        <taxon>Eukaryota</taxon>
        <taxon>Sar</taxon>
        <taxon>Stramenopiles</taxon>
        <taxon>Ochrophyta</taxon>
        <taxon>Bacillariophyta</taxon>
        <taxon>Coscinodiscophyceae</taxon>
        <taxon>Chaetocerotophycidae</taxon>
        <taxon>Chaetocerotales</taxon>
        <taxon>Chaetocerotaceae</taxon>
        <taxon>Chaetoceros</taxon>
    </lineage>
</organism>
<dbReference type="PANTHER" id="PTHR21539:SF0">
    <property type="entry name" value="SAGA-ASSOCIATED FACTOR 29"/>
    <property type="match status" value="1"/>
</dbReference>
<feature type="compositionally biased region" description="Basic and acidic residues" evidence="1">
    <location>
        <begin position="92"/>
        <end position="106"/>
    </location>
</feature>
<dbReference type="PROSITE" id="PS51518">
    <property type="entry name" value="SGF29_C"/>
    <property type="match status" value="1"/>
</dbReference>
<gene>
    <name evidence="3" type="ORF">CDEB00056_LOCUS1265</name>
</gene>
<feature type="region of interest" description="Disordered" evidence="1">
    <location>
        <begin position="63"/>
        <end position="142"/>
    </location>
</feature>
<dbReference type="SMART" id="SM01408">
    <property type="entry name" value="ING"/>
    <property type="match status" value="1"/>
</dbReference>
<dbReference type="Pfam" id="PF12998">
    <property type="entry name" value="ING"/>
    <property type="match status" value="2"/>
</dbReference>
<reference evidence="3" key="1">
    <citation type="submission" date="2021-01" db="EMBL/GenBank/DDBJ databases">
        <authorList>
            <person name="Corre E."/>
            <person name="Pelletier E."/>
            <person name="Niang G."/>
            <person name="Scheremetjew M."/>
            <person name="Finn R."/>
            <person name="Kale V."/>
            <person name="Holt S."/>
            <person name="Cochrane G."/>
            <person name="Meng A."/>
            <person name="Brown T."/>
            <person name="Cohen L."/>
        </authorList>
    </citation>
    <scope>NUCLEOTIDE SEQUENCE</scope>
    <source>
        <strain evidence="3">MM31A-1</strain>
    </source>
</reference>
<dbReference type="InterPro" id="IPR010750">
    <property type="entry name" value="SGF29_tudor-like_dom"/>
</dbReference>
<dbReference type="EMBL" id="HBIO01001758">
    <property type="protein sequence ID" value="CAE0456424.1"/>
    <property type="molecule type" value="Transcribed_RNA"/>
</dbReference>
<evidence type="ECO:0000259" key="2">
    <source>
        <dbReference type="PROSITE" id="PS51518"/>
    </source>
</evidence>
<dbReference type="Gene3D" id="2.30.30.140">
    <property type="match status" value="1"/>
</dbReference>
<dbReference type="PANTHER" id="PTHR21539">
    <property type="entry name" value="SAGA-ASSOCIATED FACTOR 29"/>
    <property type="match status" value="1"/>
</dbReference>
<sequence length="363" mass="40564">MANSETYLESFIEGIGTLPSELRRNLVHSQALDQNYGKLVQELRDCEEEYLLRAHEVLSSLPVQSKDKSTRKKRKIGDSSDNDINYENAAPMEKEVRISHLQKDNSDSEEDEDNFWSNPNEGIPISVPFSEESDEEIGDPSKSKARTILTVPTTEELRHKVHSADTSKAALTRIAALRRDARQMTEEKISNAKQTFTLVNDAIKSLDDDLEKFEAMLKTTGQYETVVAASMSGPQPNDLAAIQVSPNSPDWILAKVITHDPRSGMFSLSDEDIESNKTFTLPEAQVVILGGVDRLSRGDVIYAVYPDTTSFYQATVVQVPKKIPGKDPFVLVHFKDDGDENGITHEKAVLMKHIMRVPYAAIQ</sequence>
<evidence type="ECO:0000256" key="1">
    <source>
        <dbReference type="SAM" id="MobiDB-lite"/>
    </source>
</evidence>
<protein>
    <recommendedName>
        <fullName evidence="2">SGF29 C-terminal domain-containing protein</fullName>
    </recommendedName>
</protein>
<dbReference type="Gene3D" id="6.10.140.1740">
    <property type="match status" value="1"/>
</dbReference>